<dbReference type="SMART" id="SM00267">
    <property type="entry name" value="GGDEF"/>
    <property type="match status" value="1"/>
</dbReference>
<feature type="signal peptide" evidence="3">
    <location>
        <begin position="1"/>
        <end position="27"/>
    </location>
</feature>
<keyword evidence="2" id="KW-1133">Transmembrane helix</keyword>
<keyword evidence="2" id="KW-0812">Transmembrane</keyword>
<dbReference type="SUPFAM" id="SSF55073">
    <property type="entry name" value="Nucleotide cyclase"/>
    <property type="match status" value="1"/>
</dbReference>
<feature type="transmembrane region" description="Helical" evidence="2">
    <location>
        <begin position="228"/>
        <end position="250"/>
    </location>
</feature>
<organism evidence="5 6">
    <name type="scientific">Methylobacter tundripaludum</name>
    <dbReference type="NCBI Taxonomy" id="173365"/>
    <lineage>
        <taxon>Bacteria</taxon>
        <taxon>Pseudomonadati</taxon>
        <taxon>Pseudomonadota</taxon>
        <taxon>Gammaproteobacteria</taxon>
        <taxon>Methylococcales</taxon>
        <taxon>Methylococcaceae</taxon>
        <taxon>Methylobacter</taxon>
    </lineage>
</organism>
<dbReference type="EMBL" id="PTIZ01000001">
    <property type="protein sequence ID" value="PPK78237.1"/>
    <property type="molecule type" value="Genomic_DNA"/>
</dbReference>
<dbReference type="InterPro" id="IPR029787">
    <property type="entry name" value="Nucleotide_cyclase"/>
</dbReference>
<keyword evidence="2" id="KW-0472">Membrane</keyword>
<dbReference type="CDD" id="cd01949">
    <property type="entry name" value="GGDEF"/>
    <property type="match status" value="1"/>
</dbReference>
<feature type="transmembrane region" description="Helical" evidence="2">
    <location>
        <begin position="262"/>
        <end position="285"/>
    </location>
</feature>
<proteinExistence type="predicted"/>
<sequence length="542" mass="60226">MSQRIVFSMIVCLIVSLSWSCACLADASEIVGAWYQAPEDWTYQGQVDIAAAGLKPVAKVALTGGHFFQQADFDINTAGRHVLDFKNTSTIGHFRHIILDAQGHPVVDVQGGILSSEINPFFLRHGREIDLPIGHYRLLTELDSPFFLADPQPYLDTLDTYRQTIKPGNALTLLCLGMFLGLMIYYAALATARWSLSAAMYSIFILGNLLYNGTALLVFTELFDMHRFYLVSIPILFSNCAYILFVMSLLEIRHSTYPRLYNAGAVVLALLGGLIVLAAVMPHWSLEIDRYGVFLFLIYGLAVGIVLSLEGNVIARLYLCAIGTFFVLGITAISVSSLNSYGLYIEHMGLFAVSVEVMLLALVLSYQFAQLYRDKEYALECMEHSDRVARTDTLTGLPNRVALDLALETLPQHGSLTFIDMDGLKFYNDRFGHERGDELLRAFARHLSERLGVKAQAHRLGGDEFAITCEHGDVTWVESMLTQAVEDLGDSGFKSAGASSGSAHVHETPDKGKLQHMADCRMYENKRSNKRSRNEDQESVLT</sequence>
<dbReference type="PROSITE" id="PS50887">
    <property type="entry name" value="GGDEF"/>
    <property type="match status" value="1"/>
</dbReference>
<dbReference type="InterPro" id="IPR043128">
    <property type="entry name" value="Rev_trsase/Diguanyl_cyclase"/>
</dbReference>
<gene>
    <name evidence="5" type="ORF">B0F87_101619</name>
</gene>
<feature type="region of interest" description="Disordered" evidence="1">
    <location>
        <begin position="492"/>
        <end position="542"/>
    </location>
</feature>
<accession>A0A2S6HLF1</accession>
<evidence type="ECO:0000256" key="1">
    <source>
        <dbReference type="SAM" id="MobiDB-lite"/>
    </source>
</evidence>
<dbReference type="NCBIfam" id="TIGR00254">
    <property type="entry name" value="GGDEF"/>
    <property type="match status" value="1"/>
</dbReference>
<dbReference type="InterPro" id="IPR011623">
    <property type="entry name" value="7TMR_DISM_rcpt_extracell_dom1"/>
</dbReference>
<protein>
    <submittedName>
        <fullName evidence="5">Diguanylate cyclase (GGDEF)-like protein</fullName>
    </submittedName>
</protein>
<name>A0A2S6HLF1_9GAMM</name>
<dbReference type="PANTHER" id="PTHR44757:SF2">
    <property type="entry name" value="BIOFILM ARCHITECTURE MAINTENANCE PROTEIN MBAA"/>
    <property type="match status" value="1"/>
</dbReference>
<dbReference type="PROSITE" id="PS51257">
    <property type="entry name" value="PROKAR_LIPOPROTEIN"/>
    <property type="match status" value="1"/>
</dbReference>
<comment type="caution">
    <text evidence="5">The sequence shown here is derived from an EMBL/GenBank/DDBJ whole genome shotgun (WGS) entry which is preliminary data.</text>
</comment>
<reference evidence="5 6" key="1">
    <citation type="submission" date="2018-02" db="EMBL/GenBank/DDBJ databases">
        <title>Subsurface microbial communities from deep shales in Ohio and West Virginia, USA.</title>
        <authorList>
            <person name="Wrighton K."/>
        </authorList>
    </citation>
    <scope>NUCLEOTIDE SEQUENCE [LARGE SCALE GENOMIC DNA]</scope>
    <source>
        <strain evidence="5 6">OWC-DMM</strain>
    </source>
</reference>
<dbReference type="Pfam" id="PF00990">
    <property type="entry name" value="GGDEF"/>
    <property type="match status" value="1"/>
</dbReference>
<feature type="domain" description="GGDEF" evidence="4">
    <location>
        <begin position="412"/>
        <end position="538"/>
    </location>
</feature>
<feature type="transmembrane region" description="Helical" evidence="2">
    <location>
        <begin position="170"/>
        <end position="189"/>
    </location>
</feature>
<feature type="compositionally biased region" description="Low complexity" evidence="1">
    <location>
        <begin position="492"/>
        <end position="503"/>
    </location>
</feature>
<dbReference type="Proteomes" id="UP000240010">
    <property type="component" value="Unassembled WGS sequence"/>
</dbReference>
<dbReference type="PANTHER" id="PTHR44757">
    <property type="entry name" value="DIGUANYLATE CYCLASE DGCP"/>
    <property type="match status" value="1"/>
</dbReference>
<dbReference type="Gene3D" id="3.30.70.270">
    <property type="match status" value="1"/>
</dbReference>
<feature type="transmembrane region" description="Helical" evidence="2">
    <location>
        <begin position="201"/>
        <end position="222"/>
    </location>
</feature>
<dbReference type="Pfam" id="PF07695">
    <property type="entry name" value="7TMR-DISM_7TM"/>
    <property type="match status" value="1"/>
</dbReference>
<dbReference type="InterPro" id="IPR052155">
    <property type="entry name" value="Biofilm_reg_signaling"/>
</dbReference>
<evidence type="ECO:0000313" key="6">
    <source>
        <dbReference type="Proteomes" id="UP000240010"/>
    </source>
</evidence>
<evidence type="ECO:0000313" key="5">
    <source>
        <dbReference type="EMBL" id="PPK78237.1"/>
    </source>
</evidence>
<feature type="transmembrane region" description="Helical" evidence="2">
    <location>
        <begin position="316"/>
        <end position="336"/>
    </location>
</feature>
<feature type="transmembrane region" description="Helical" evidence="2">
    <location>
        <begin position="348"/>
        <end position="369"/>
    </location>
</feature>
<feature type="chain" id="PRO_5015391842" evidence="3">
    <location>
        <begin position="28"/>
        <end position="542"/>
    </location>
</feature>
<dbReference type="AlphaFoldDB" id="A0A2S6HLF1"/>
<keyword evidence="3" id="KW-0732">Signal</keyword>
<feature type="compositionally biased region" description="Basic and acidic residues" evidence="1">
    <location>
        <begin position="504"/>
        <end position="536"/>
    </location>
</feature>
<evidence type="ECO:0000256" key="2">
    <source>
        <dbReference type="SAM" id="Phobius"/>
    </source>
</evidence>
<feature type="transmembrane region" description="Helical" evidence="2">
    <location>
        <begin position="291"/>
        <end position="309"/>
    </location>
</feature>
<dbReference type="InterPro" id="IPR000160">
    <property type="entry name" value="GGDEF_dom"/>
</dbReference>
<evidence type="ECO:0000259" key="4">
    <source>
        <dbReference type="PROSITE" id="PS50887"/>
    </source>
</evidence>
<evidence type="ECO:0000256" key="3">
    <source>
        <dbReference type="SAM" id="SignalP"/>
    </source>
</evidence>